<protein>
    <recommendedName>
        <fullName evidence="10">ROTUNDIFOLIA like 8</fullName>
    </recommendedName>
</protein>
<dbReference type="GO" id="GO:0008285">
    <property type="term" value="P:negative regulation of cell population proliferation"/>
    <property type="evidence" value="ECO:0007669"/>
    <property type="project" value="InterPro"/>
</dbReference>
<evidence type="ECO:0000256" key="1">
    <source>
        <dbReference type="ARBA" id="ARBA00004162"/>
    </source>
</evidence>
<accession>A0AAV7GR85</accession>
<sequence length="68" mass="8235">MELYVEKKWKLVKKGSKKETTMATDSEKKESIAARRSFTRRCARLAKEQRARFYIMRRCVTMLVCWRD</sequence>
<evidence type="ECO:0000256" key="5">
    <source>
        <dbReference type="ARBA" id="ARBA00022989"/>
    </source>
</evidence>
<dbReference type="InterPro" id="IPR051525">
    <property type="entry name" value="DVL_RTFL_regulatory"/>
</dbReference>
<name>A0AAV7GR85_DENCH</name>
<evidence type="ECO:0008006" key="10">
    <source>
        <dbReference type="Google" id="ProtNLM"/>
    </source>
</evidence>
<keyword evidence="5" id="KW-1133">Transmembrane helix</keyword>
<keyword evidence="9" id="KW-1185">Reference proteome</keyword>
<reference evidence="8 9" key="1">
    <citation type="journal article" date="2021" name="Hortic Res">
        <title>Chromosome-scale assembly of the Dendrobium chrysotoxum genome enhances the understanding of orchid evolution.</title>
        <authorList>
            <person name="Zhang Y."/>
            <person name="Zhang G.Q."/>
            <person name="Zhang D."/>
            <person name="Liu X.D."/>
            <person name="Xu X.Y."/>
            <person name="Sun W.H."/>
            <person name="Yu X."/>
            <person name="Zhu X."/>
            <person name="Wang Z.W."/>
            <person name="Zhao X."/>
            <person name="Zhong W.Y."/>
            <person name="Chen H."/>
            <person name="Yin W.L."/>
            <person name="Huang T."/>
            <person name="Niu S.C."/>
            <person name="Liu Z.J."/>
        </authorList>
    </citation>
    <scope>NUCLEOTIDE SEQUENCE [LARGE SCALE GENOMIC DNA]</scope>
    <source>
        <strain evidence="8">Lindl</strain>
    </source>
</reference>
<evidence type="ECO:0000256" key="6">
    <source>
        <dbReference type="ARBA" id="ARBA00023136"/>
    </source>
</evidence>
<dbReference type="InterPro" id="IPR012552">
    <property type="entry name" value="DVL"/>
</dbReference>
<proteinExistence type="inferred from homology"/>
<evidence type="ECO:0000256" key="7">
    <source>
        <dbReference type="ARBA" id="ARBA00024340"/>
    </source>
</evidence>
<evidence type="ECO:0000256" key="2">
    <source>
        <dbReference type="ARBA" id="ARBA00022473"/>
    </source>
</evidence>
<comment type="subcellular location">
    <subcellularLocation>
        <location evidence="1">Cell membrane</location>
        <topology evidence="1">Single-pass membrane protein</topology>
    </subcellularLocation>
</comment>
<organism evidence="8 9">
    <name type="scientific">Dendrobium chrysotoxum</name>
    <name type="common">Orchid</name>
    <dbReference type="NCBI Taxonomy" id="161865"/>
    <lineage>
        <taxon>Eukaryota</taxon>
        <taxon>Viridiplantae</taxon>
        <taxon>Streptophyta</taxon>
        <taxon>Embryophyta</taxon>
        <taxon>Tracheophyta</taxon>
        <taxon>Spermatophyta</taxon>
        <taxon>Magnoliopsida</taxon>
        <taxon>Liliopsida</taxon>
        <taxon>Asparagales</taxon>
        <taxon>Orchidaceae</taxon>
        <taxon>Epidendroideae</taxon>
        <taxon>Malaxideae</taxon>
        <taxon>Dendrobiinae</taxon>
        <taxon>Dendrobium</taxon>
    </lineage>
</organism>
<keyword evidence="6" id="KW-0472">Membrane</keyword>
<keyword evidence="4" id="KW-0812">Transmembrane</keyword>
<keyword evidence="2" id="KW-0217">Developmental protein</keyword>
<dbReference type="EMBL" id="JAGFBR010000012">
    <property type="protein sequence ID" value="KAH0458203.1"/>
    <property type="molecule type" value="Genomic_DNA"/>
</dbReference>
<evidence type="ECO:0000313" key="9">
    <source>
        <dbReference type="Proteomes" id="UP000775213"/>
    </source>
</evidence>
<comment type="similarity">
    <text evidence="7">Belongs to the DVL/RTFL small polypeptides family.</text>
</comment>
<evidence type="ECO:0000313" key="8">
    <source>
        <dbReference type="EMBL" id="KAH0458203.1"/>
    </source>
</evidence>
<dbReference type="GO" id="GO:0048367">
    <property type="term" value="P:shoot system development"/>
    <property type="evidence" value="ECO:0007669"/>
    <property type="project" value="UniProtKB-ARBA"/>
</dbReference>
<dbReference type="AlphaFoldDB" id="A0AAV7GR85"/>
<comment type="caution">
    <text evidence="8">The sequence shown here is derived from an EMBL/GenBank/DDBJ whole genome shotgun (WGS) entry which is preliminary data.</text>
</comment>
<dbReference type="PANTHER" id="PTHR33102">
    <property type="entry name" value="DVL19-RELATED-RELATED"/>
    <property type="match status" value="1"/>
</dbReference>
<evidence type="ECO:0000256" key="3">
    <source>
        <dbReference type="ARBA" id="ARBA00022475"/>
    </source>
</evidence>
<gene>
    <name evidence="8" type="ORF">IEQ34_013518</name>
</gene>
<dbReference type="Pfam" id="PF08137">
    <property type="entry name" value="DVL"/>
    <property type="match status" value="1"/>
</dbReference>
<dbReference type="GO" id="GO:0005886">
    <property type="term" value="C:plasma membrane"/>
    <property type="evidence" value="ECO:0007669"/>
    <property type="project" value="UniProtKB-SubCell"/>
</dbReference>
<dbReference type="Proteomes" id="UP000775213">
    <property type="component" value="Unassembled WGS sequence"/>
</dbReference>
<keyword evidence="3" id="KW-1003">Cell membrane</keyword>
<evidence type="ECO:0000256" key="4">
    <source>
        <dbReference type="ARBA" id="ARBA00022692"/>
    </source>
</evidence>